<proteinExistence type="inferred from homology"/>
<feature type="transmembrane region" description="Helical" evidence="12">
    <location>
        <begin position="423"/>
        <end position="442"/>
    </location>
</feature>
<dbReference type="GO" id="GO:0005886">
    <property type="term" value="C:plasma membrane"/>
    <property type="evidence" value="ECO:0007669"/>
    <property type="project" value="TreeGrafter"/>
</dbReference>
<keyword evidence="10" id="KW-0325">Glycoprotein</keyword>
<dbReference type="Gene3D" id="3.80.10.10">
    <property type="entry name" value="Ribonuclease Inhibitor"/>
    <property type="match status" value="3"/>
</dbReference>
<evidence type="ECO:0000256" key="2">
    <source>
        <dbReference type="ARBA" id="ARBA00009634"/>
    </source>
</evidence>
<evidence type="ECO:0000256" key="11">
    <source>
        <dbReference type="SAM" id="MobiDB-lite"/>
    </source>
</evidence>
<dbReference type="InterPro" id="IPR035897">
    <property type="entry name" value="Toll_tir_struct_dom_sf"/>
</dbReference>
<dbReference type="SUPFAM" id="SSF52058">
    <property type="entry name" value="L domain-like"/>
    <property type="match status" value="1"/>
</dbReference>
<dbReference type="GO" id="GO:0038023">
    <property type="term" value="F:signaling receptor activity"/>
    <property type="evidence" value="ECO:0007669"/>
    <property type="project" value="TreeGrafter"/>
</dbReference>
<protein>
    <recommendedName>
        <fullName evidence="13">TIR domain-containing protein</fullName>
    </recommendedName>
</protein>
<evidence type="ECO:0000256" key="8">
    <source>
        <dbReference type="ARBA" id="ARBA00023136"/>
    </source>
</evidence>
<organism evidence="14 15">
    <name type="scientific">Mytilus galloprovincialis</name>
    <name type="common">Mediterranean mussel</name>
    <dbReference type="NCBI Taxonomy" id="29158"/>
    <lineage>
        <taxon>Eukaryota</taxon>
        <taxon>Metazoa</taxon>
        <taxon>Spiralia</taxon>
        <taxon>Lophotrochozoa</taxon>
        <taxon>Mollusca</taxon>
        <taxon>Bivalvia</taxon>
        <taxon>Autobranchia</taxon>
        <taxon>Pteriomorphia</taxon>
        <taxon>Mytilida</taxon>
        <taxon>Mytiloidea</taxon>
        <taxon>Mytilidae</taxon>
        <taxon>Mytilinae</taxon>
        <taxon>Mytilus</taxon>
    </lineage>
</organism>
<sequence>MTRSKITHLILAGNDIRYISRNTFREFTSLAYLDLSYNVIPVDLDIAFSNLRFVENGSLILNHMNITETKMNELFRYLDKKRIQTLSIAFNNLMYIDSCDWVNFPTLKTLNITGNELRNITFKCQTNVEIIHADFNNLVTFPNFCLDGDNSTDFNKTSVPNLISFSATNNMLKEIPPNVFKCMADLRELFITKNSFHEIELQSFYQLHTLELSSIFRYYQIIKPRSQSKILTASIEHLMLQNLSFRIVPTDLEIFKGLHRLRSLDLSYSNLPFSPMASKILFKPLSNLTKLTLQNVGWKSMPYNIFHMLPYLETLDLSNNKINYLNWSHFRYPKYLKEINFSNNRIFLDGKIKVPSSVFSLKSLDMSNNSIFCTCDSLSFFEELVSNNVTIKNYPGAYICTGPRNMAGKSVADVKCKQQLETIVFTVIITVLFGFAFAVIAYKSRYRIRYLIHISRSRRSWKSSKKTSQPPVFDGFVIYSEPDKYWLLNNLLPFLENQHGYRLCIHDRDFQYGRPIVDNIVENMDNSRKIVLILSNSFVESPWCKYEVRLANERFLEYGPDSLISIKLEDINTSLMENTLKMLIKFTTYAVWSEHNKEEFYVRILDCFQEKNDNTNRNSLGRGETENPHARNKKEEKKSNKTDKFEQNELRCMIIEIRGRIDSLEKSVKHDITFLQNKVHNLETNITLLKGNLSDSQTAFE</sequence>
<dbReference type="Pfam" id="PF01582">
    <property type="entry name" value="TIR"/>
    <property type="match status" value="1"/>
</dbReference>
<feature type="compositionally biased region" description="Basic and acidic residues" evidence="11">
    <location>
        <begin position="623"/>
        <end position="643"/>
    </location>
</feature>
<keyword evidence="8 12" id="KW-0472">Membrane</keyword>
<gene>
    <name evidence="14" type="ORF">MGAL_10B016123</name>
</gene>
<evidence type="ECO:0000256" key="6">
    <source>
        <dbReference type="ARBA" id="ARBA00022737"/>
    </source>
</evidence>
<dbReference type="SUPFAM" id="SSF52200">
    <property type="entry name" value="Toll/Interleukin receptor TIR domain"/>
    <property type="match status" value="1"/>
</dbReference>
<dbReference type="InterPro" id="IPR001611">
    <property type="entry name" value="Leu-rich_rpt"/>
</dbReference>
<dbReference type="AlphaFoldDB" id="A0A8B6HP30"/>
<keyword evidence="4 12" id="KW-0812">Transmembrane</keyword>
<keyword evidence="6" id="KW-0677">Repeat</keyword>
<evidence type="ECO:0000256" key="5">
    <source>
        <dbReference type="ARBA" id="ARBA00022729"/>
    </source>
</evidence>
<keyword evidence="5" id="KW-0732">Signal</keyword>
<evidence type="ECO:0000256" key="9">
    <source>
        <dbReference type="ARBA" id="ARBA00023170"/>
    </source>
</evidence>
<dbReference type="OrthoDB" id="1081807at2759"/>
<dbReference type="Pfam" id="PF13855">
    <property type="entry name" value="LRR_8"/>
    <property type="match status" value="1"/>
</dbReference>
<keyword evidence="3" id="KW-0433">Leucine-rich repeat</keyword>
<dbReference type="InterPro" id="IPR000157">
    <property type="entry name" value="TIR_dom"/>
</dbReference>
<feature type="region of interest" description="Disordered" evidence="11">
    <location>
        <begin position="615"/>
        <end position="643"/>
    </location>
</feature>
<dbReference type="PANTHER" id="PTHR24365:SF530">
    <property type="entry name" value="MSTPROX-RELATED"/>
    <property type="match status" value="1"/>
</dbReference>
<dbReference type="SMART" id="SM00369">
    <property type="entry name" value="LRR_TYP"/>
    <property type="match status" value="6"/>
</dbReference>
<evidence type="ECO:0000313" key="14">
    <source>
        <dbReference type="EMBL" id="VDI82650.1"/>
    </source>
</evidence>
<dbReference type="SMART" id="SM00255">
    <property type="entry name" value="TIR"/>
    <property type="match status" value="1"/>
</dbReference>
<name>A0A8B6HP30_MYTGA</name>
<evidence type="ECO:0000256" key="1">
    <source>
        <dbReference type="ARBA" id="ARBA00004167"/>
    </source>
</evidence>
<keyword evidence="15" id="KW-1185">Reference proteome</keyword>
<keyword evidence="9" id="KW-0675">Receptor</keyword>
<evidence type="ECO:0000256" key="4">
    <source>
        <dbReference type="ARBA" id="ARBA00022692"/>
    </source>
</evidence>
<keyword evidence="7 12" id="KW-1133">Transmembrane helix</keyword>
<evidence type="ECO:0000256" key="10">
    <source>
        <dbReference type="ARBA" id="ARBA00023180"/>
    </source>
</evidence>
<dbReference type="EMBL" id="UYJE01010378">
    <property type="protein sequence ID" value="VDI82650.1"/>
    <property type="molecule type" value="Genomic_DNA"/>
</dbReference>
<dbReference type="InterPro" id="IPR003591">
    <property type="entry name" value="Leu-rich_rpt_typical-subtyp"/>
</dbReference>
<accession>A0A8B6HP30</accession>
<feature type="domain" description="TIR" evidence="13">
    <location>
        <begin position="471"/>
        <end position="608"/>
    </location>
</feature>
<evidence type="ECO:0000256" key="3">
    <source>
        <dbReference type="ARBA" id="ARBA00022614"/>
    </source>
</evidence>
<dbReference type="GO" id="GO:0007165">
    <property type="term" value="P:signal transduction"/>
    <property type="evidence" value="ECO:0007669"/>
    <property type="project" value="InterPro"/>
</dbReference>
<dbReference type="Gene3D" id="3.40.50.10140">
    <property type="entry name" value="Toll/interleukin-1 receptor homology (TIR) domain"/>
    <property type="match status" value="1"/>
</dbReference>
<dbReference type="Proteomes" id="UP000596742">
    <property type="component" value="Unassembled WGS sequence"/>
</dbReference>
<comment type="subcellular location">
    <subcellularLocation>
        <location evidence="1">Membrane</location>
        <topology evidence="1">Single-pass membrane protein</topology>
    </subcellularLocation>
</comment>
<evidence type="ECO:0000313" key="15">
    <source>
        <dbReference type="Proteomes" id="UP000596742"/>
    </source>
</evidence>
<reference evidence="14" key="1">
    <citation type="submission" date="2018-11" db="EMBL/GenBank/DDBJ databases">
        <authorList>
            <person name="Alioto T."/>
            <person name="Alioto T."/>
        </authorList>
    </citation>
    <scope>NUCLEOTIDE SEQUENCE</scope>
</reference>
<dbReference type="PANTHER" id="PTHR24365">
    <property type="entry name" value="TOLL-LIKE RECEPTOR"/>
    <property type="match status" value="1"/>
</dbReference>
<comment type="caution">
    <text evidence="14">The sequence shown here is derived from an EMBL/GenBank/DDBJ whole genome shotgun (WGS) entry which is preliminary data.</text>
</comment>
<dbReference type="InterPro" id="IPR032675">
    <property type="entry name" value="LRR_dom_sf"/>
</dbReference>
<comment type="similarity">
    <text evidence="2">Belongs to the Toll-like receptor family.</text>
</comment>
<evidence type="ECO:0000256" key="7">
    <source>
        <dbReference type="ARBA" id="ARBA00022989"/>
    </source>
</evidence>
<evidence type="ECO:0000259" key="13">
    <source>
        <dbReference type="PROSITE" id="PS50104"/>
    </source>
</evidence>
<dbReference type="PROSITE" id="PS50104">
    <property type="entry name" value="TIR"/>
    <property type="match status" value="1"/>
</dbReference>
<evidence type="ECO:0000256" key="12">
    <source>
        <dbReference type="SAM" id="Phobius"/>
    </source>
</evidence>